<comment type="caution">
    <text evidence="2">The sequence shown here is derived from an EMBL/GenBank/DDBJ whole genome shotgun (WGS) entry which is preliminary data.</text>
</comment>
<dbReference type="AlphaFoldDB" id="A0A4R3MM25"/>
<dbReference type="InterPro" id="IPR000182">
    <property type="entry name" value="GNAT_dom"/>
</dbReference>
<evidence type="ECO:0000259" key="1">
    <source>
        <dbReference type="PROSITE" id="PS51186"/>
    </source>
</evidence>
<dbReference type="GO" id="GO:0016747">
    <property type="term" value="F:acyltransferase activity, transferring groups other than amino-acyl groups"/>
    <property type="evidence" value="ECO:0007669"/>
    <property type="project" value="InterPro"/>
</dbReference>
<organism evidence="2 3">
    <name type="scientific">Melghiribacillus thermohalophilus</name>
    <dbReference type="NCBI Taxonomy" id="1324956"/>
    <lineage>
        <taxon>Bacteria</taxon>
        <taxon>Bacillati</taxon>
        <taxon>Bacillota</taxon>
        <taxon>Bacilli</taxon>
        <taxon>Bacillales</taxon>
        <taxon>Bacillaceae</taxon>
        <taxon>Melghiribacillus</taxon>
    </lineage>
</organism>
<sequence length="148" mass="17268">MTNIRFARITDARILSQIAMESKSYWGYDDDFLEKCRYALTITPKMIVRQHMFVYEDHHIKGFYGIDAEQYELTYMFVDPVQIGEGLGKHLFSHAIHTARQLELPYLIIHSDPHADGFYQKMGARTIGEVPSEVDPDRYLPLLKIDIQ</sequence>
<evidence type="ECO:0000313" key="2">
    <source>
        <dbReference type="EMBL" id="TCT15983.1"/>
    </source>
</evidence>
<dbReference type="EMBL" id="SMAN01000035">
    <property type="protein sequence ID" value="TCT15983.1"/>
    <property type="molecule type" value="Genomic_DNA"/>
</dbReference>
<dbReference type="OrthoDB" id="9800797at2"/>
<dbReference type="Proteomes" id="UP000294650">
    <property type="component" value="Unassembled WGS sequence"/>
</dbReference>
<dbReference type="SUPFAM" id="SSF55729">
    <property type="entry name" value="Acyl-CoA N-acyltransferases (Nat)"/>
    <property type="match status" value="1"/>
</dbReference>
<dbReference type="PROSITE" id="PS51186">
    <property type="entry name" value="GNAT"/>
    <property type="match status" value="1"/>
</dbReference>
<dbReference type="CDD" id="cd04301">
    <property type="entry name" value="NAT_SF"/>
    <property type="match status" value="1"/>
</dbReference>
<dbReference type="Pfam" id="PF13673">
    <property type="entry name" value="Acetyltransf_10"/>
    <property type="match status" value="1"/>
</dbReference>
<dbReference type="Gene3D" id="3.40.630.30">
    <property type="match status" value="1"/>
</dbReference>
<name>A0A4R3MM25_9BACI</name>
<keyword evidence="2" id="KW-0808">Transferase</keyword>
<keyword evidence="3" id="KW-1185">Reference proteome</keyword>
<reference evidence="2 3" key="1">
    <citation type="submission" date="2019-03" db="EMBL/GenBank/DDBJ databases">
        <title>Genomic Encyclopedia of Type Strains, Phase IV (KMG-IV): sequencing the most valuable type-strain genomes for metagenomic binning, comparative biology and taxonomic classification.</title>
        <authorList>
            <person name="Goeker M."/>
        </authorList>
    </citation>
    <scope>NUCLEOTIDE SEQUENCE [LARGE SCALE GENOMIC DNA]</scope>
    <source>
        <strain evidence="2 3">DSM 25894</strain>
    </source>
</reference>
<accession>A0A4R3MM25</accession>
<feature type="domain" description="N-acetyltransferase" evidence="1">
    <location>
        <begin position="4"/>
        <end position="146"/>
    </location>
</feature>
<dbReference type="InterPro" id="IPR016181">
    <property type="entry name" value="Acyl_CoA_acyltransferase"/>
</dbReference>
<proteinExistence type="predicted"/>
<evidence type="ECO:0000313" key="3">
    <source>
        <dbReference type="Proteomes" id="UP000294650"/>
    </source>
</evidence>
<gene>
    <name evidence="2" type="ORF">EDD68_13517</name>
</gene>
<dbReference type="RefSeq" id="WP_132373231.1">
    <property type="nucleotide sequence ID" value="NZ_SMAN01000035.1"/>
</dbReference>
<protein>
    <submittedName>
        <fullName evidence="2">N-acetylglutamate synthase-like GNAT family acetyltransferase</fullName>
    </submittedName>
</protein>